<dbReference type="Proteomes" id="UP000184245">
    <property type="component" value="Unassembled WGS sequence"/>
</dbReference>
<proteinExistence type="inferred from homology"/>
<evidence type="ECO:0000256" key="4">
    <source>
        <dbReference type="ARBA" id="ARBA00022691"/>
    </source>
</evidence>
<dbReference type="Pfam" id="PF13636">
    <property type="entry name" value="Methyltranf_PUA"/>
    <property type="match status" value="1"/>
</dbReference>
<dbReference type="PANTHER" id="PTHR22807">
    <property type="entry name" value="NOP2 YEAST -RELATED NOL1/NOP2/FMU SUN DOMAIN-CONTAINING"/>
    <property type="match status" value="1"/>
</dbReference>
<keyword evidence="1" id="KW-0963">Cytoplasm</keyword>
<reference evidence="8 9" key="1">
    <citation type="submission" date="2016-11" db="EMBL/GenBank/DDBJ databases">
        <authorList>
            <person name="Jaros S."/>
            <person name="Januszkiewicz K."/>
            <person name="Wedrychowicz H."/>
        </authorList>
    </citation>
    <scope>NUCLEOTIDE SEQUENCE [LARGE SCALE GENOMIC DNA]</scope>
    <source>
        <strain evidence="8 9">DSM 17459</strain>
    </source>
</reference>
<dbReference type="GO" id="GO:0003723">
    <property type="term" value="F:RNA binding"/>
    <property type="evidence" value="ECO:0007669"/>
    <property type="project" value="UniProtKB-UniRule"/>
</dbReference>
<dbReference type="OrthoDB" id="9810297at2"/>
<feature type="binding site" evidence="6">
    <location>
        <position position="179"/>
    </location>
    <ligand>
        <name>S-adenosyl-L-methionine</name>
        <dbReference type="ChEBI" id="CHEBI:59789"/>
    </ligand>
</feature>
<feature type="binding site" evidence="6">
    <location>
        <position position="134"/>
    </location>
    <ligand>
        <name>S-adenosyl-L-methionine</name>
        <dbReference type="ChEBI" id="CHEBI:59789"/>
    </ligand>
</feature>
<evidence type="ECO:0000256" key="1">
    <source>
        <dbReference type="ARBA" id="ARBA00022490"/>
    </source>
</evidence>
<keyword evidence="2 6" id="KW-0489">Methyltransferase</keyword>
<dbReference type="Gene3D" id="2.30.130.60">
    <property type="match status" value="1"/>
</dbReference>
<evidence type="ECO:0000313" key="8">
    <source>
        <dbReference type="EMBL" id="SHF49073.1"/>
    </source>
</evidence>
<keyword evidence="4 6" id="KW-0949">S-adenosyl-L-methionine</keyword>
<organism evidence="8 9">
    <name type="scientific">Lactonifactor longoviformis DSM 17459</name>
    <dbReference type="NCBI Taxonomy" id="1122155"/>
    <lineage>
        <taxon>Bacteria</taxon>
        <taxon>Bacillati</taxon>
        <taxon>Bacillota</taxon>
        <taxon>Clostridia</taxon>
        <taxon>Eubacteriales</taxon>
        <taxon>Clostridiaceae</taxon>
        <taxon>Lactonifactor</taxon>
    </lineage>
</organism>
<dbReference type="NCBIfam" id="TIGR00446">
    <property type="entry name" value="nop2p"/>
    <property type="match status" value="1"/>
</dbReference>
<dbReference type="CDD" id="cd21147">
    <property type="entry name" value="RsmF_methylt_CTD1"/>
    <property type="match status" value="1"/>
</dbReference>
<comment type="caution">
    <text evidence="6">Lacks conserved residue(s) required for the propagation of feature annotation.</text>
</comment>
<dbReference type="CDD" id="cd02440">
    <property type="entry name" value="AdoMet_MTases"/>
    <property type="match status" value="1"/>
</dbReference>
<dbReference type="PANTHER" id="PTHR22807:SF30">
    <property type="entry name" value="28S RRNA (CYTOSINE(4447)-C(5))-METHYLTRANSFERASE-RELATED"/>
    <property type="match status" value="1"/>
</dbReference>
<dbReference type="Pfam" id="PF17126">
    <property type="entry name" value="RsmF_methylt_CI"/>
    <property type="match status" value="1"/>
</dbReference>
<feature type="active site" description="Nucleophile" evidence="6">
    <location>
        <position position="232"/>
    </location>
</feature>
<evidence type="ECO:0000256" key="2">
    <source>
        <dbReference type="ARBA" id="ARBA00022603"/>
    </source>
</evidence>
<dbReference type="InterPro" id="IPR001678">
    <property type="entry name" value="MeTrfase_RsmB-F_NOP2_dom"/>
</dbReference>
<dbReference type="Gene3D" id="3.40.50.150">
    <property type="entry name" value="Vaccinia Virus protein VP39"/>
    <property type="match status" value="1"/>
</dbReference>
<evidence type="ECO:0000313" key="9">
    <source>
        <dbReference type="Proteomes" id="UP000184245"/>
    </source>
</evidence>
<dbReference type="InterPro" id="IPR049560">
    <property type="entry name" value="MeTrfase_RsmB-F_NOP2_cat"/>
</dbReference>
<evidence type="ECO:0000256" key="6">
    <source>
        <dbReference type="PROSITE-ProRule" id="PRU01023"/>
    </source>
</evidence>
<dbReference type="GO" id="GO:0008173">
    <property type="term" value="F:RNA methyltransferase activity"/>
    <property type="evidence" value="ECO:0007669"/>
    <property type="project" value="InterPro"/>
</dbReference>
<dbReference type="Gene3D" id="3.30.70.1170">
    <property type="entry name" value="Sun protein, domain 3"/>
    <property type="match status" value="1"/>
</dbReference>
<sequence>MNQLPDAFLSRMKEMLKDEYSAFEASYSLPRQYGLRVNTLKISPEEFQKISPFHLTPIPWIPNGFFYSEEDRPARHPYYYAGLYYLQEPSAMSPASRLEIQPGDRVLDLCAAPGGKATELGARLRGEGLLAANEISNSRAKALLKNIELFGIPNSFVLNEAPYRLAEVFPEYFNKILVDAPCSGEGMFRKDPAVAGTWTSERPKEFAKLQREILPAAAAMLSPGGLLLYSTCTFSPEENEGVVSFLLESNPKLHLLHMEGYEGFSQGIPDWGNGNPELLKCVRIWPHRMNGEGHFMALFQKEGSSLNHSGADASLPLRKEDRKILEAFFQDIVMPLDWRRVEVRGSKAYYLPSPSPAVRGPRFLRNGLCLGELKKNRFEPGQPLALAMKKSHYPSVLSLAPEDPRVIRYLKGETLSVERHETSRPDGYQLVCIKDFPLGWGKLVRGVLKNKYPAGWRIR</sequence>
<evidence type="ECO:0000259" key="7">
    <source>
        <dbReference type="PROSITE" id="PS51686"/>
    </source>
</evidence>
<accession>A0A1M5C2S1</accession>
<feature type="domain" description="SAM-dependent MTase RsmB/NOP-type" evidence="7">
    <location>
        <begin position="23"/>
        <end position="302"/>
    </location>
</feature>
<name>A0A1M5C2S1_9CLOT</name>
<dbReference type="Pfam" id="PF17125">
    <property type="entry name" value="Methyltr_RsmF_N"/>
    <property type="match status" value="1"/>
</dbReference>
<comment type="similarity">
    <text evidence="6">Belongs to the class I-like SAM-binding methyltransferase superfamily. RsmB/NOP family.</text>
</comment>
<feature type="binding site" evidence="6">
    <location>
        <begin position="110"/>
        <end position="116"/>
    </location>
    <ligand>
        <name>S-adenosyl-L-methionine</name>
        <dbReference type="ChEBI" id="CHEBI:59789"/>
    </ligand>
</feature>
<dbReference type="GO" id="GO:0008757">
    <property type="term" value="F:S-adenosylmethionine-dependent methyltransferase activity"/>
    <property type="evidence" value="ECO:0007669"/>
    <property type="project" value="InterPro"/>
</dbReference>
<dbReference type="InterPro" id="IPR011023">
    <property type="entry name" value="Nop2p"/>
</dbReference>
<evidence type="ECO:0000256" key="3">
    <source>
        <dbReference type="ARBA" id="ARBA00022679"/>
    </source>
</evidence>
<dbReference type="RefSeq" id="WP_072854485.1">
    <property type="nucleotide sequence ID" value="NZ_FQVI01000033.1"/>
</dbReference>
<dbReference type="GO" id="GO:0006396">
    <property type="term" value="P:RNA processing"/>
    <property type="evidence" value="ECO:0007669"/>
    <property type="project" value="InterPro"/>
</dbReference>
<dbReference type="AlphaFoldDB" id="A0A1M5C2S1"/>
<dbReference type="InterPro" id="IPR031341">
    <property type="entry name" value="Methyltr_RsmF_N"/>
</dbReference>
<keyword evidence="9" id="KW-1185">Reference proteome</keyword>
<dbReference type="PROSITE" id="PS51686">
    <property type="entry name" value="SAM_MT_RSMB_NOP"/>
    <property type="match status" value="1"/>
</dbReference>
<gene>
    <name evidence="8" type="ORF">SAMN02745158_03939</name>
</gene>
<dbReference type="STRING" id="1122155.SAMN02745158_03939"/>
<keyword evidence="5 6" id="KW-0694">RNA-binding</keyword>
<dbReference type="EMBL" id="FQVI01000033">
    <property type="protein sequence ID" value="SHF49073.1"/>
    <property type="molecule type" value="Genomic_DNA"/>
</dbReference>
<dbReference type="InterPro" id="IPR031340">
    <property type="entry name" value="RsmF_methylt_CI"/>
</dbReference>
<dbReference type="InterPro" id="IPR029063">
    <property type="entry name" value="SAM-dependent_MTases_sf"/>
</dbReference>
<dbReference type="InterPro" id="IPR027391">
    <property type="entry name" value="Nol1_Nop2_Fmu_2"/>
</dbReference>
<dbReference type="PRINTS" id="PR02008">
    <property type="entry name" value="RCMTFAMILY"/>
</dbReference>
<protein>
    <submittedName>
        <fullName evidence="8">NOL1/NOP2/sun family putative RNA methylase</fullName>
    </submittedName>
</protein>
<dbReference type="SUPFAM" id="SSF53335">
    <property type="entry name" value="S-adenosyl-L-methionine-dependent methyltransferases"/>
    <property type="match status" value="1"/>
</dbReference>
<evidence type="ECO:0000256" key="5">
    <source>
        <dbReference type="ARBA" id="ARBA00022884"/>
    </source>
</evidence>
<dbReference type="GO" id="GO:0001510">
    <property type="term" value="P:RNA methylation"/>
    <property type="evidence" value="ECO:0007669"/>
    <property type="project" value="InterPro"/>
</dbReference>
<dbReference type="InterPro" id="IPR023267">
    <property type="entry name" value="RCMT"/>
</dbReference>
<dbReference type="Pfam" id="PF01189">
    <property type="entry name" value="Methyltr_RsmB-F"/>
    <property type="match status" value="1"/>
</dbReference>
<keyword evidence="3 6" id="KW-0808">Transferase</keyword>